<dbReference type="Gene3D" id="3.40.50.12780">
    <property type="entry name" value="N-terminal domain of ligase-like"/>
    <property type="match status" value="1"/>
</dbReference>
<dbReference type="SUPFAM" id="SSF56801">
    <property type="entry name" value="Acetyl-CoA synthetase-like"/>
    <property type="match status" value="1"/>
</dbReference>
<dbReference type="Gene3D" id="3.30.300.30">
    <property type="match status" value="1"/>
</dbReference>
<dbReference type="InterPro" id="IPR045851">
    <property type="entry name" value="AMP-bd_C_sf"/>
</dbReference>
<evidence type="ECO:0000313" key="1">
    <source>
        <dbReference type="EMBL" id="GFU53990.1"/>
    </source>
</evidence>
<feature type="non-terminal residue" evidence="1">
    <location>
        <position position="282"/>
    </location>
</feature>
<comment type="caution">
    <text evidence="1">The sequence shown here is derived from an EMBL/GenBank/DDBJ whole genome shotgun (WGS) entry which is preliminary data.</text>
</comment>
<accession>A0A8X6UU99</accession>
<evidence type="ECO:0000313" key="2">
    <source>
        <dbReference type="Proteomes" id="UP000887013"/>
    </source>
</evidence>
<sequence>PNLNFDHLKLLTMGASPVKRRNYEFIFNNLRNKNVFIGSQYGASEMFGDFSGFDYNLPSYMGECQVSTLGLDLQCFDEHGKSVVGQRGEVVIVTPCPSLPVYLWKDKDKKRLYETYLNKYDGVWCQNDECWINPKTGGIVVIGRSDDSMKQYGDLISASDIYFAIDSIKELSDYICVSQIWDEDERIILFIKLKKGHVLTDSLKTKISTTIKDELEKSYVPRIILEVPDIPYNLNNKRMESVVRKIVANNTIPEINNIKNPESLQYFCNRPELYENKKIQSP</sequence>
<dbReference type="EMBL" id="BMAW01038988">
    <property type="protein sequence ID" value="GFU53990.1"/>
    <property type="molecule type" value="Genomic_DNA"/>
</dbReference>
<proteinExistence type="predicted"/>
<dbReference type="Proteomes" id="UP000887013">
    <property type="component" value="Unassembled WGS sequence"/>
</dbReference>
<dbReference type="PANTHER" id="PTHR42921">
    <property type="entry name" value="ACETOACETYL-COA SYNTHETASE"/>
    <property type="match status" value="1"/>
</dbReference>
<name>A0A8X6UU99_NEPPI</name>
<gene>
    <name evidence="1" type="primary">AACS</name>
    <name evidence="1" type="ORF">NPIL_501131</name>
</gene>
<keyword evidence="2" id="KW-1185">Reference proteome</keyword>
<dbReference type="PANTHER" id="PTHR42921:SF1">
    <property type="entry name" value="ACETOACETYL-COA SYNTHETASE"/>
    <property type="match status" value="1"/>
</dbReference>
<dbReference type="GO" id="GO:0030729">
    <property type="term" value="F:acetoacetate-CoA ligase activity"/>
    <property type="evidence" value="ECO:0007669"/>
    <property type="project" value="TreeGrafter"/>
</dbReference>
<dbReference type="AlphaFoldDB" id="A0A8X6UU99"/>
<organism evidence="1 2">
    <name type="scientific">Nephila pilipes</name>
    <name type="common">Giant wood spider</name>
    <name type="synonym">Nephila maculata</name>
    <dbReference type="NCBI Taxonomy" id="299642"/>
    <lineage>
        <taxon>Eukaryota</taxon>
        <taxon>Metazoa</taxon>
        <taxon>Ecdysozoa</taxon>
        <taxon>Arthropoda</taxon>
        <taxon>Chelicerata</taxon>
        <taxon>Arachnida</taxon>
        <taxon>Araneae</taxon>
        <taxon>Araneomorphae</taxon>
        <taxon>Entelegynae</taxon>
        <taxon>Araneoidea</taxon>
        <taxon>Nephilidae</taxon>
        <taxon>Nephila</taxon>
    </lineage>
</organism>
<dbReference type="InterPro" id="IPR042099">
    <property type="entry name" value="ANL_N_sf"/>
</dbReference>
<protein>
    <submittedName>
        <fullName evidence="1">Acetoacetyl-CoA synthetase</fullName>
    </submittedName>
</protein>
<reference evidence="1" key="1">
    <citation type="submission" date="2020-08" db="EMBL/GenBank/DDBJ databases">
        <title>Multicomponent nature underlies the extraordinary mechanical properties of spider dragline silk.</title>
        <authorList>
            <person name="Kono N."/>
            <person name="Nakamura H."/>
            <person name="Mori M."/>
            <person name="Yoshida Y."/>
            <person name="Ohtoshi R."/>
            <person name="Malay A.D."/>
            <person name="Moran D.A.P."/>
            <person name="Tomita M."/>
            <person name="Numata K."/>
            <person name="Arakawa K."/>
        </authorList>
    </citation>
    <scope>NUCLEOTIDE SEQUENCE</scope>
</reference>
<dbReference type="OrthoDB" id="6423767at2759"/>